<sequence length="144" mass="15298" precursor="true">MKPICATIINPLLILSIVILAGCQGGTSEHGPTGSLSGKVTYKGEPVKEGMVQFNNPDKGFGGQAVISEEGTYTVSNNVGGLVTGTYQVSVVPPMIEKSFGPDTPPSEVPKEMPNIPQKYHYPKTSGLSIEIKEGENTFDIDMQ</sequence>
<keyword evidence="3" id="KW-1185">Reference proteome</keyword>
<gene>
    <name evidence="2" type="ORF">Enr17x_01600</name>
</gene>
<evidence type="ECO:0000256" key="1">
    <source>
        <dbReference type="SAM" id="SignalP"/>
    </source>
</evidence>
<keyword evidence="1" id="KW-0732">Signal</keyword>
<dbReference type="KEGG" id="gfm:Enr17x_01600"/>
<dbReference type="AlphaFoldDB" id="A0A518I4V6"/>
<evidence type="ECO:0008006" key="4">
    <source>
        <dbReference type="Google" id="ProtNLM"/>
    </source>
</evidence>
<proteinExistence type="predicted"/>
<evidence type="ECO:0000313" key="3">
    <source>
        <dbReference type="Proteomes" id="UP000318313"/>
    </source>
</evidence>
<dbReference type="RefSeq" id="WP_145305354.1">
    <property type="nucleotide sequence ID" value="NZ_CP037452.1"/>
</dbReference>
<reference evidence="2 3" key="1">
    <citation type="submission" date="2019-03" db="EMBL/GenBank/DDBJ databases">
        <title>Deep-cultivation of Planctomycetes and their phenomic and genomic characterization uncovers novel biology.</title>
        <authorList>
            <person name="Wiegand S."/>
            <person name="Jogler M."/>
            <person name="Boedeker C."/>
            <person name="Pinto D."/>
            <person name="Vollmers J."/>
            <person name="Rivas-Marin E."/>
            <person name="Kohn T."/>
            <person name="Peeters S.H."/>
            <person name="Heuer A."/>
            <person name="Rast P."/>
            <person name="Oberbeckmann S."/>
            <person name="Bunk B."/>
            <person name="Jeske O."/>
            <person name="Meyerdierks A."/>
            <person name="Storesund J.E."/>
            <person name="Kallscheuer N."/>
            <person name="Luecker S."/>
            <person name="Lage O.M."/>
            <person name="Pohl T."/>
            <person name="Merkel B.J."/>
            <person name="Hornburger P."/>
            <person name="Mueller R.-W."/>
            <person name="Bruemmer F."/>
            <person name="Labrenz M."/>
            <person name="Spormann A.M."/>
            <person name="Op den Camp H."/>
            <person name="Overmann J."/>
            <person name="Amann R."/>
            <person name="Jetten M.S.M."/>
            <person name="Mascher T."/>
            <person name="Medema M.H."/>
            <person name="Devos D.P."/>
            <person name="Kaster A.-K."/>
            <person name="Ovreas L."/>
            <person name="Rohde M."/>
            <person name="Galperin M.Y."/>
            <person name="Jogler C."/>
        </authorList>
    </citation>
    <scope>NUCLEOTIDE SEQUENCE [LARGE SCALE GENOMIC DNA]</scope>
    <source>
        <strain evidence="2 3">Enr17</strain>
    </source>
</reference>
<feature type="chain" id="PRO_5021810011" description="Carboxypeptidase regulatory-like domain-containing protein" evidence="1">
    <location>
        <begin position="22"/>
        <end position="144"/>
    </location>
</feature>
<accession>A0A518I4V6</accession>
<dbReference type="EMBL" id="CP037452">
    <property type="protein sequence ID" value="QDV48151.1"/>
    <property type="molecule type" value="Genomic_DNA"/>
</dbReference>
<name>A0A518I4V6_9PLAN</name>
<dbReference type="Proteomes" id="UP000318313">
    <property type="component" value="Chromosome"/>
</dbReference>
<evidence type="ECO:0000313" key="2">
    <source>
        <dbReference type="EMBL" id="QDV48151.1"/>
    </source>
</evidence>
<organism evidence="2 3">
    <name type="scientific">Gimesia fumaroli</name>
    <dbReference type="NCBI Taxonomy" id="2527976"/>
    <lineage>
        <taxon>Bacteria</taxon>
        <taxon>Pseudomonadati</taxon>
        <taxon>Planctomycetota</taxon>
        <taxon>Planctomycetia</taxon>
        <taxon>Planctomycetales</taxon>
        <taxon>Planctomycetaceae</taxon>
        <taxon>Gimesia</taxon>
    </lineage>
</organism>
<dbReference type="PROSITE" id="PS51257">
    <property type="entry name" value="PROKAR_LIPOPROTEIN"/>
    <property type="match status" value="1"/>
</dbReference>
<feature type="signal peptide" evidence="1">
    <location>
        <begin position="1"/>
        <end position="21"/>
    </location>
</feature>
<dbReference type="OrthoDB" id="287951at2"/>
<protein>
    <recommendedName>
        <fullName evidence="4">Carboxypeptidase regulatory-like domain-containing protein</fullName>
    </recommendedName>
</protein>